<evidence type="ECO:0000259" key="4">
    <source>
        <dbReference type="PROSITE" id="PS50837"/>
    </source>
</evidence>
<dbReference type="Gene3D" id="3.40.50.300">
    <property type="entry name" value="P-loop containing nucleotide triphosphate hydrolases"/>
    <property type="match status" value="1"/>
</dbReference>
<dbReference type="EMBL" id="MU827414">
    <property type="protein sequence ID" value="KAJ7349539.1"/>
    <property type="molecule type" value="Genomic_DNA"/>
</dbReference>
<dbReference type="OrthoDB" id="5988203at2759"/>
<evidence type="ECO:0000313" key="5">
    <source>
        <dbReference type="EMBL" id="KAJ7349539.1"/>
    </source>
</evidence>
<organism evidence="5 6">
    <name type="scientific">Desmophyllum pertusum</name>
    <dbReference type="NCBI Taxonomy" id="174260"/>
    <lineage>
        <taxon>Eukaryota</taxon>
        <taxon>Metazoa</taxon>
        <taxon>Cnidaria</taxon>
        <taxon>Anthozoa</taxon>
        <taxon>Hexacorallia</taxon>
        <taxon>Scleractinia</taxon>
        <taxon>Caryophylliina</taxon>
        <taxon>Caryophylliidae</taxon>
        <taxon>Desmophyllum</taxon>
    </lineage>
</organism>
<dbReference type="InterPro" id="IPR032675">
    <property type="entry name" value="LRR_dom_sf"/>
</dbReference>
<reference evidence="5" key="1">
    <citation type="submission" date="2023-01" db="EMBL/GenBank/DDBJ databases">
        <title>Genome assembly of the deep-sea coral Lophelia pertusa.</title>
        <authorList>
            <person name="Herrera S."/>
            <person name="Cordes E."/>
        </authorList>
    </citation>
    <scope>NUCLEOTIDE SEQUENCE</scope>
    <source>
        <strain evidence="5">USNM1676648</strain>
        <tissue evidence="5">Polyp</tissue>
    </source>
</reference>
<dbReference type="SUPFAM" id="SSF52540">
    <property type="entry name" value="P-loop containing nucleoside triphosphate hydrolases"/>
    <property type="match status" value="1"/>
</dbReference>
<comment type="caution">
    <text evidence="5">The sequence shown here is derived from an EMBL/GenBank/DDBJ whole genome shotgun (WGS) entry which is preliminary data.</text>
</comment>
<evidence type="ECO:0000256" key="2">
    <source>
        <dbReference type="ARBA" id="ARBA00022840"/>
    </source>
</evidence>
<dbReference type="Proteomes" id="UP001163046">
    <property type="component" value="Unassembled WGS sequence"/>
</dbReference>
<feature type="non-terminal residue" evidence="5">
    <location>
        <position position="1662"/>
    </location>
</feature>
<evidence type="ECO:0000256" key="3">
    <source>
        <dbReference type="SAM" id="MobiDB-lite"/>
    </source>
</evidence>
<proteinExistence type="predicted"/>
<accession>A0A9X0CHK1</accession>
<dbReference type="GO" id="GO:0005524">
    <property type="term" value="F:ATP binding"/>
    <property type="evidence" value="ECO:0007669"/>
    <property type="project" value="UniProtKB-KW"/>
</dbReference>
<feature type="compositionally biased region" description="Low complexity" evidence="3">
    <location>
        <begin position="133"/>
        <end position="148"/>
    </location>
</feature>
<feature type="region of interest" description="Disordered" evidence="3">
    <location>
        <begin position="1"/>
        <end position="49"/>
    </location>
</feature>
<feature type="compositionally biased region" description="Polar residues" evidence="3">
    <location>
        <begin position="1"/>
        <end position="13"/>
    </location>
</feature>
<dbReference type="InterPro" id="IPR007111">
    <property type="entry name" value="NACHT_NTPase"/>
</dbReference>
<gene>
    <name evidence="5" type="primary">Nlrp10_6</name>
    <name evidence="5" type="ORF">OS493_038692</name>
</gene>
<sequence>ETSFDSIASTSQEGLEEEDPSSSKEESSTIDKRPSTSARLQSNVDYRPRVIKVLSRDELQQKVLPRKRVSTIDKRPSTSAPAPKQCRLSTKGHKGSSKRQTLAKGKSPSPSSAQAPKRRRLLTVGHKGPSRIQTSAQGKSSSPSGSQGLKRQRLLTDSHKGSSKRQTSAKSPKRRRLSTDSDTGLDLSLVVRILKAEYNRRSLLKPLLWQKHLQTLSKGNDAMVLVEGSPGIGKTTFSLKISHDWSNEKIPEDVSFPEFELVLLLKCRDIRGDVMEAIREQLLPEDMDEKVRRGVMDYIKDIHNQENILIILDGLDELPKEGENHVDKLLHRRILPFCYVLATSRQERGIVVRQQVEFDILLQIKGFTEEDAFEYIRKHFRHFGPEHSLKGERLIQAIQENTFLHALPSNPLNLLLLCVVFEDYKGELPSICTELYQIIIRCLLRRYCAKHNLEAPDDDKALEEQFEDSLLALGELAWRCLQEGRLSFREAELAKFERLCKNKDLAARKLGLVSKEASAKRINPQHEYHFLHKTFQEYLAASYLAHKLLKEQVNVFRDFQLEFYEQITSAYRQVFLFVSGILGKEAGVLFKQIGEELKSRDWDWAYCSDEEATFFTECFSESRNAEQVAMTLCSFIPFPLTVYINGNDQEDSAINVLTVLNACKSFSQLQHPTDLTVVDGEYLGDINTIADFLASCPQLKTLLLNLSQLTLEQTTALFNGLSANSTLSSFTLTTKFSMSSDVAVVIGNSLAANKTLTTVTFELTNELDKHWATALETGLSADTPLTSVVLKIYGSMSDTPIQALKTVLLNRSLTSLVLIICGEMQDSLATAVGEGLAAEPMLKSLALIVHGKLSYSGAISLKRGFLENRSMNSLEVEVFGDVPDNWATVIENVFVAKKSVMSLTVHPNIIGSITNTQVARICPILRENSLTLNLWGELSCNGAESLCKLLIASSTSCLTLNIHGRVTDDIADCLVRYLKLCMTLSSLIINIWGELTGDGNSALQELRNQKYSFDLIVCGLISDDCIFKDLDFSIDVSSLLTSVFTETKDTCPSKLILNITTHTDANKDWGHGLGDSLAKHTSLTNVSLTINNYSDALGGLLHGLGDGLAKNTSLTNVSLTINNYSDALGGLLHGLGDGLAKNTSLTNLSLTINNYSDALALGGLLHGLGDGLAKNTSLTTLSVTLNNCSDMSGDWTQGLGEGLAKNTSLTTLSLTLNNCSDMSGDCGFCLGQGLEKNTSLTTLSLTLNNCSDMSGYCAFCLGQGLAKNTSLTTLSLTRNNCSDMSEDWTQGLGDGLAKNTSLTTLSLTRNNCSDMSEDWTQGLGDGLAKNTSLTTLSLTRNNYSMMSGDLTQGLGDVLAKNTSLTTLSLTRNNCSDMSEDWTQGLGDGLAKNTSLTTLSLTINNYSMMSGDLTQGLGDVLAKNTSLTTLSLTINNYSMMSGDWAHSLSVGLAKNTSLTTLSLTINNYSMMSGDWAHSLSVGLAKNTSLTTLSLTINNYSMMSGDWAHSLSDGLAKNTSLTTLSLTFNNYSMMSGDWAHSLSDGLAKNTSLTTLSLTINNYSIMSGDWAHSLGDGLAINTSITCLNFAVTNNSEVSEDWLNYLCDCLAKSDSLTTLRFTINDLSGSSKVLTKCLADLKSLASLSATVSLYGEANVCSKLQFCE</sequence>
<dbReference type="Pfam" id="PF05729">
    <property type="entry name" value="NACHT"/>
    <property type="match status" value="1"/>
</dbReference>
<feature type="compositionally biased region" description="Basic and acidic residues" evidence="3">
    <location>
        <begin position="21"/>
        <end position="34"/>
    </location>
</feature>
<protein>
    <submittedName>
        <fullName evidence="5">NACHT, LRR and PYD domains-containing protein</fullName>
    </submittedName>
</protein>
<evidence type="ECO:0000256" key="1">
    <source>
        <dbReference type="ARBA" id="ARBA00022741"/>
    </source>
</evidence>
<feature type="region of interest" description="Disordered" evidence="3">
    <location>
        <begin position="65"/>
        <end position="181"/>
    </location>
</feature>
<keyword evidence="6" id="KW-1185">Reference proteome</keyword>
<dbReference type="PANTHER" id="PTHR46844:SF1">
    <property type="entry name" value="SLR5058 PROTEIN"/>
    <property type="match status" value="1"/>
</dbReference>
<dbReference type="PROSITE" id="PS50837">
    <property type="entry name" value="NACHT"/>
    <property type="match status" value="1"/>
</dbReference>
<name>A0A9X0CHK1_9CNID</name>
<keyword evidence="2" id="KW-0067">ATP-binding</keyword>
<feature type="domain" description="NACHT" evidence="4">
    <location>
        <begin position="222"/>
        <end position="345"/>
    </location>
</feature>
<dbReference type="Gene3D" id="3.80.10.10">
    <property type="entry name" value="Ribonuclease Inhibitor"/>
    <property type="match status" value="5"/>
</dbReference>
<feature type="compositionally biased region" description="Low complexity" evidence="3">
    <location>
        <begin position="103"/>
        <end position="115"/>
    </location>
</feature>
<keyword evidence="1" id="KW-0547">Nucleotide-binding</keyword>
<dbReference type="SUPFAM" id="SSF52047">
    <property type="entry name" value="RNI-like"/>
    <property type="match status" value="3"/>
</dbReference>
<evidence type="ECO:0000313" key="6">
    <source>
        <dbReference type="Proteomes" id="UP001163046"/>
    </source>
</evidence>
<feature type="compositionally biased region" description="Polar residues" evidence="3">
    <location>
        <begin position="35"/>
        <end position="44"/>
    </location>
</feature>
<dbReference type="PANTHER" id="PTHR46844">
    <property type="entry name" value="SLR5058 PROTEIN"/>
    <property type="match status" value="1"/>
</dbReference>
<dbReference type="InterPro" id="IPR027417">
    <property type="entry name" value="P-loop_NTPase"/>
</dbReference>